<evidence type="ECO:0000313" key="2">
    <source>
        <dbReference type="EMBL" id="QCT94329.1"/>
    </source>
</evidence>
<gene>
    <name evidence="2" type="ORF">FE773_03815</name>
</gene>
<evidence type="ECO:0000259" key="1">
    <source>
        <dbReference type="Pfam" id="PF05433"/>
    </source>
</evidence>
<evidence type="ECO:0000313" key="3">
    <source>
        <dbReference type="Proteomes" id="UP000306825"/>
    </source>
</evidence>
<dbReference type="PROSITE" id="PS51257">
    <property type="entry name" value="PROKAR_LIPOPROTEIN"/>
    <property type="match status" value="1"/>
</dbReference>
<dbReference type="Pfam" id="PF05433">
    <property type="entry name" value="Rick_17kDa_Anti"/>
    <property type="match status" value="1"/>
</dbReference>
<accession>A0ABX5VBK9</accession>
<dbReference type="Proteomes" id="UP000306825">
    <property type="component" value="Chromosome"/>
</dbReference>
<dbReference type="EMBL" id="CP040463">
    <property type="protein sequence ID" value="QCT94329.1"/>
    <property type="molecule type" value="Genomic_DNA"/>
</dbReference>
<organism evidence="2 3">
    <name type="scientific">Caminibacter mediatlanticus TB-2</name>
    <dbReference type="NCBI Taxonomy" id="391592"/>
    <lineage>
        <taxon>Bacteria</taxon>
        <taxon>Pseudomonadati</taxon>
        <taxon>Campylobacterota</taxon>
        <taxon>Epsilonproteobacteria</taxon>
        <taxon>Nautiliales</taxon>
        <taxon>Nautiliaceae</taxon>
        <taxon>Caminibacter</taxon>
    </lineage>
</organism>
<reference evidence="2 3" key="1">
    <citation type="submission" date="2019-05" db="EMBL/GenBank/DDBJ databases">
        <title>A comparative analysis of the Nautiliaceae.</title>
        <authorList>
            <person name="Grosche A."/>
            <person name="Smedile F."/>
            <person name="Vetriani C."/>
        </authorList>
    </citation>
    <scope>NUCLEOTIDE SEQUENCE [LARGE SCALE GENOMIC DNA]</scope>
    <source>
        <strain evidence="2 3">TB-2</strain>
    </source>
</reference>
<protein>
    <submittedName>
        <fullName evidence="2">Glycine zipper 2TM domain-containing protein</fullName>
    </submittedName>
</protein>
<proteinExistence type="predicted"/>
<sequence>MKKVVFFVLIFSIFIFSGCTKLYNSNEVSLSDVDTVLSYESGVVEDVKNVIIKDDGSGAVIGAYTGTVFGSMIGKGNGNILSTLLGGLTGAFVGYELDKANAQELFIKLDNGKRIVVISKGVNIHKGDRVRLIKKGSKIVRVEKM</sequence>
<dbReference type="InterPro" id="IPR008816">
    <property type="entry name" value="Gly_zipper_2TM_dom"/>
</dbReference>
<name>A0ABX5VBK9_9BACT</name>
<dbReference type="RefSeq" id="WP_138323154.1">
    <property type="nucleotide sequence ID" value="NZ_CP040463.1"/>
</dbReference>
<feature type="domain" description="Glycine zipper 2TM" evidence="1">
    <location>
        <begin position="58"/>
        <end position="96"/>
    </location>
</feature>
<keyword evidence="3" id="KW-1185">Reference proteome</keyword>